<dbReference type="InterPro" id="IPR012675">
    <property type="entry name" value="Beta-grasp_dom_sf"/>
</dbReference>
<dbReference type="AlphaFoldDB" id="C5BQE7"/>
<proteinExistence type="predicted"/>
<dbReference type="EMBL" id="CP001614">
    <property type="protein sequence ID" value="ACR12549.1"/>
    <property type="molecule type" value="Genomic_DNA"/>
</dbReference>
<dbReference type="STRING" id="377629.TERTU_0996"/>
<reference evidence="1 2" key="1">
    <citation type="journal article" date="2009" name="PLoS ONE">
        <title>The complete genome of Teredinibacter turnerae T7901: an intracellular endosymbiont of marine wood-boring bivalves (shipworms).</title>
        <authorList>
            <person name="Yang J.C."/>
            <person name="Madupu R."/>
            <person name="Durkin A.S."/>
            <person name="Ekborg N.A."/>
            <person name="Pedamallu C.S."/>
            <person name="Hostetler J.B."/>
            <person name="Radune D."/>
            <person name="Toms B.S."/>
            <person name="Henrissat B."/>
            <person name="Coutinho P.M."/>
            <person name="Schwarz S."/>
            <person name="Field L."/>
            <person name="Trindade-Silva A.E."/>
            <person name="Soares C.A.G."/>
            <person name="Elshahawi S."/>
            <person name="Hanora A."/>
            <person name="Schmidt E.W."/>
            <person name="Haygood M.G."/>
            <person name="Posfai J."/>
            <person name="Benner J."/>
            <person name="Madinger C."/>
            <person name="Nove J."/>
            <person name="Anton B."/>
            <person name="Chaudhary K."/>
            <person name="Foster J."/>
            <person name="Holman A."/>
            <person name="Kumar S."/>
            <person name="Lessard P.A."/>
            <person name="Luyten Y.A."/>
            <person name="Slatko B."/>
            <person name="Wood N."/>
            <person name="Wu B."/>
            <person name="Teplitski M."/>
            <person name="Mougous J.D."/>
            <person name="Ward N."/>
            <person name="Eisen J.A."/>
            <person name="Badger J.H."/>
            <person name="Distel D.L."/>
        </authorList>
    </citation>
    <scope>NUCLEOTIDE SEQUENCE [LARGE SCALE GENOMIC DNA]</scope>
    <source>
        <strain evidence="2">ATCC 39867 / T7901</strain>
    </source>
</reference>
<dbReference type="Pfam" id="PF02597">
    <property type="entry name" value="ThiS"/>
    <property type="match status" value="1"/>
</dbReference>
<name>C5BQE7_TERTT</name>
<dbReference type="RefSeq" id="WP_015818661.1">
    <property type="nucleotide sequence ID" value="NC_012997.1"/>
</dbReference>
<gene>
    <name evidence="1" type="primary">moaD</name>
    <name evidence="1" type="ordered locus">TERTU_0996</name>
</gene>
<sequence>MSNANAITILYFASLGDALGLSEERFSQASLPADVASLRAQLAARDAKWAAALSSTNLRCAVNQSLAKPEHPLCWGDEVAFFPPVTGG</sequence>
<dbReference type="Gene3D" id="3.10.20.30">
    <property type="match status" value="1"/>
</dbReference>
<evidence type="ECO:0000313" key="1">
    <source>
        <dbReference type="EMBL" id="ACR12549.1"/>
    </source>
</evidence>
<organism evidence="1 2">
    <name type="scientific">Teredinibacter turnerae (strain ATCC 39867 / T7901)</name>
    <dbReference type="NCBI Taxonomy" id="377629"/>
    <lineage>
        <taxon>Bacteria</taxon>
        <taxon>Pseudomonadati</taxon>
        <taxon>Pseudomonadota</taxon>
        <taxon>Gammaproteobacteria</taxon>
        <taxon>Cellvibrionales</taxon>
        <taxon>Cellvibrionaceae</taxon>
        <taxon>Teredinibacter</taxon>
    </lineage>
</organism>
<evidence type="ECO:0000313" key="2">
    <source>
        <dbReference type="Proteomes" id="UP000009080"/>
    </source>
</evidence>
<accession>C5BQE7</accession>
<dbReference type="NCBIfam" id="TIGR01682">
    <property type="entry name" value="moaD"/>
    <property type="match status" value="1"/>
</dbReference>
<dbReference type="InterPro" id="IPR003749">
    <property type="entry name" value="ThiS/MoaD-like"/>
</dbReference>
<dbReference type="CDD" id="cd00754">
    <property type="entry name" value="Ubl_MoaD"/>
    <property type="match status" value="1"/>
</dbReference>
<dbReference type="SUPFAM" id="SSF54285">
    <property type="entry name" value="MoaD/ThiS"/>
    <property type="match status" value="1"/>
</dbReference>
<keyword evidence="2" id="KW-1185">Reference proteome</keyword>
<dbReference type="Proteomes" id="UP000009080">
    <property type="component" value="Chromosome"/>
</dbReference>
<dbReference type="HOGENOM" id="CLU_114601_4_0_6"/>
<dbReference type="KEGG" id="ttu:TERTU_0996"/>
<protein>
    <submittedName>
        <fullName evidence="1">Molybdopterin converting factor, subunit 1</fullName>
    </submittedName>
</protein>
<dbReference type="eggNOG" id="COG1977">
    <property type="taxonomic scope" value="Bacteria"/>
</dbReference>
<dbReference type="OrthoDB" id="9801945at2"/>
<dbReference type="InterPro" id="IPR016155">
    <property type="entry name" value="Mopterin_synth/thiamin_S_b"/>
</dbReference>